<feature type="signal peptide" evidence="1">
    <location>
        <begin position="1"/>
        <end position="23"/>
    </location>
</feature>
<evidence type="ECO:0008006" key="4">
    <source>
        <dbReference type="Google" id="ProtNLM"/>
    </source>
</evidence>
<dbReference type="EMBL" id="LHQQ01000070">
    <property type="protein sequence ID" value="KOS43977.1"/>
    <property type="molecule type" value="Genomic_DNA"/>
</dbReference>
<gene>
    <name evidence="2" type="ORF">ACN38_g5148</name>
</gene>
<organism evidence="2 3">
    <name type="scientific">Penicillium nordicum</name>
    <dbReference type="NCBI Taxonomy" id="229535"/>
    <lineage>
        <taxon>Eukaryota</taxon>
        <taxon>Fungi</taxon>
        <taxon>Dikarya</taxon>
        <taxon>Ascomycota</taxon>
        <taxon>Pezizomycotina</taxon>
        <taxon>Eurotiomycetes</taxon>
        <taxon>Eurotiomycetidae</taxon>
        <taxon>Eurotiales</taxon>
        <taxon>Aspergillaceae</taxon>
        <taxon>Penicillium</taxon>
    </lineage>
</organism>
<evidence type="ECO:0000313" key="2">
    <source>
        <dbReference type="EMBL" id="KOS43977.1"/>
    </source>
</evidence>
<name>A0A0M8P5J4_9EURO</name>
<protein>
    <recommendedName>
        <fullName evidence="4">Secreted protein</fullName>
    </recommendedName>
</protein>
<sequence>MTQNTPLLVICMAFTTTVWRGYTSPVSRRNPKAGCCSRQRKTLLVVEQSVAQEQHGYAPNLQAAFAGAQGIPTLLLSHLQQLNHLPCFAPPPKAHIHRLNWQRIWSPRTWPREGDKQHGWVESSSKLSFSISAAQVEARKVVEIFGCSEG</sequence>
<evidence type="ECO:0000256" key="1">
    <source>
        <dbReference type="SAM" id="SignalP"/>
    </source>
</evidence>
<dbReference type="Proteomes" id="UP000037696">
    <property type="component" value="Unassembled WGS sequence"/>
</dbReference>
<keyword evidence="1" id="KW-0732">Signal</keyword>
<evidence type="ECO:0000313" key="3">
    <source>
        <dbReference type="Proteomes" id="UP000037696"/>
    </source>
</evidence>
<comment type="caution">
    <text evidence="2">The sequence shown here is derived from an EMBL/GenBank/DDBJ whole genome shotgun (WGS) entry which is preliminary data.</text>
</comment>
<feature type="chain" id="PRO_5005819471" description="Secreted protein" evidence="1">
    <location>
        <begin position="24"/>
        <end position="150"/>
    </location>
</feature>
<proteinExistence type="predicted"/>
<accession>A0A0M8P5J4</accession>
<keyword evidence="3" id="KW-1185">Reference proteome</keyword>
<reference evidence="2 3" key="1">
    <citation type="submission" date="2015-08" db="EMBL/GenBank/DDBJ databases">
        <title>Genome sequencing of Penicillium nordicum.</title>
        <authorList>
            <person name="Nguyen H.D."/>
            <person name="Seifert K.A."/>
        </authorList>
    </citation>
    <scope>NUCLEOTIDE SEQUENCE [LARGE SCALE GENOMIC DNA]</scope>
    <source>
        <strain evidence="2 3">DAOMC 185683</strain>
    </source>
</reference>
<dbReference type="AlphaFoldDB" id="A0A0M8P5J4"/>